<feature type="transmembrane region" description="Helical" evidence="9">
    <location>
        <begin position="48"/>
        <end position="68"/>
    </location>
</feature>
<feature type="transmembrane region" description="Helical" evidence="9">
    <location>
        <begin position="249"/>
        <end position="267"/>
    </location>
</feature>
<dbReference type="Proteomes" id="UP001500540">
    <property type="component" value="Unassembled WGS sequence"/>
</dbReference>
<dbReference type="PANTHER" id="PTHR33451:SF5">
    <property type="entry name" value="NA+_H+ ANTIPORTER"/>
    <property type="match status" value="1"/>
</dbReference>
<feature type="transmembrane region" description="Helical" evidence="9">
    <location>
        <begin position="217"/>
        <end position="237"/>
    </location>
</feature>
<feature type="transmembrane region" description="Helical" evidence="9">
    <location>
        <begin position="21"/>
        <end position="42"/>
    </location>
</feature>
<comment type="subcellular location">
    <subcellularLocation>
        <location evidence="1">Cell membrane</location>
        <topology evidence="1">Multi-pass membrane protein</topology>
    </subcellularLocation>
</comment>
<accession>A0ABP7GVA2</accession>
<evidence type="ECO:0000256" key="1">
    <source>
        <dbReference type="ARBA" id="ARBA00004651"/>
    </source>
</evidence>
<feature type="transmembrane region" description="Helical" evidence="9">
    <location>
        <begin position="362"/>
        <end position="389"/>
    </location>
</feature>
<dbReference type="EMBL" id="BAABAF010000012">
    <property type="protein sequence ID" value="GAA3776695.1"/>
    <property type="molecule type" value="Genomic_DNA"/>
</dbReference>
<keyword evidence="5 9" id="KW-0812">Transmembrane</keyword>
<evidence type="ECO:0000256" key="7">
    <source>
        <dbReference type="ARBA" id="ARBA00023136"/>
    </source>
</evidence>
<gene>
    <name evidence="11" type="ORF">GCM10022240_30220</name>
</gene>
<feature type="transmembrane region" description="Helical" evidence="9">
    <location>
        <begin position="452"/>
        <end position="469"/>
    </location>
</feature>
<dbReference type="Pfam" id="PF03553">
    <property type="entry name" value="Na_H_antiporter"/>
    <property type="match status" value="1"/>
</dbReference>
<evidence type="ECO:0000256" key="2">
    <source>
        <dbReference type="ARBA" id="ARBA00022448"/>
    </source>
</evidence>
<feature type="transmembrane region" description="Helical" evidence="9">
    <location>
        <begin position="122"/>
        <end position="141"/>
    </location>
</feature>
<feature type="transmembrane region" description="Helical" evidence="9">
    <location>
        <begin position="315"/>
        <end position="342"/>
    </location>
</feature>
<evidence type="ECO:0000256" key="4">
    <source>
        <dbReference type="ARBA" id="ARBA00022475"/>
    </source>
</evidence>
<comment type="similarity">
    <text evidence="8">Belongs to the NhaC Na(+)/H(+) (TC 2.A.35) antiporter family.</text>
</comment>
<feature type="transmembrane region" description="Helical" evidence="9">
    <location>
        <begin position="80"/>
        <end position="102"/>
    </location>
</feature>
<name>A0ABP7GVA2_9MICO</name>
<evidence type="ECO:0000256" key="9">
    <source>
        <dbReference type="SAM" id="Phobius"/>
    </source>
</evidence>
<reference evidence="12" key="1">
    <citation type="journal article" date="2019" name="Int. J. Syst. Evol. Microbiol.">
        <title>The Global Catalogue of Microorganisms (GCM) 10K type strain sequencing project: providing services to taxonomists for standard genome sequencing and annotation.</title>
        <authorList>
            <consortium name="The Broad Institute Genomics Platform"/>
            <consortium name="The Broad Institute Genome Sequencing Center for Infectious Disease"/>
            <person name="Wu L."/>
            <person name="Ma J."/>
        </authorList>
    </citation>
    <scope>NUCLEOTIDE SEQUENCE [LARGE SCALE GENOMIC DNA]</scope>
    <source>
        <strain evidence="12">JCM 16950</strain>
    </source>
</reference>
<evidence type="ECO:0000313" key="11">
    <source>
        <dbReference type="EMBL" id="GAA3776695.1"/>
    </source>
</evidence>
<dbReference type="InterPro" id="IPR018461">
    <property type="entry name" value="Na/H_Antiport_NhaC-like_C"/>
</dbReference>
<dbReference type="RefSeq" id="WP_344785095.1">
    <property type="nucleotide sequence ID" value="NZ_BAABAF010000012.1"/>
</dbReference>
<evidence type="ECO:0000256" key="3">
    <source>
        <dbReference type="ARBA" id="ARBA00022449"/>
    </source>
</evidence>
<sequence>MVSKRQDKQDTDATALTFRGGWLMAFIPVLVFLVFCVLYFVVLNAFDMVALAMGAFVALMIGAVFARNYSRFWESVMRGIGSPTSVAIIVILFVVGMFSQLIKVTNVSGGFVWLANLVGVNGNTFTLFVFISVCVVSMSTGSSIGTMFTAFPIFYPAGVLLGSDPVFLAGAIISGAIFGDNLAPISDTTIISSSTQRFRRKEGVADISGVVSSRARYALAAAVLCAIGFFAFGGSGGPAQGGQVDPSTANPLGLVMLIPVAIMLVLAFTTRDIFKAITGGLVAGIITGLLTGLLKPNDIIGAKDGAPTGFLFDGVNSMVGTVALVIGVFGIMGVLNAAGVLSRVIDALVNSRLARSPRGAELAIGGGITITTMLFGGVNSAAMLTFGPVADEIGARINIHPYRRANVMDCFAMGIGAVVPVLSAYLFIGSILTHGYDSAPTLSTFTLFGGTLYPLVLTAVMIFAVLTGWGRRFEGADGSVSRVPATEAELAQSTAP</sequence>
<comment type="caution">
    <text evidence="11">The sequence shown here is derived from an EMBL/GenBank/DDBJ whole genome shotgun (WGS) entry which is preliminary data.</text>
</comment>
<evidence type="ECO:0000256" key="6">
    <source>
        <dbReference type="ARBA" id="ARBA00022989"/>
    </source>
</evidence>
<evidence type="ECO:0000259" key="10">
    <source>
        <dbReference type="Pfam" id="PF03553"/>
    </source>
</evidence>
<protein>
    <submittedName>
        <fullName evidence="11">Na+/H+ antiporter NhaC family protein</fullName>
    </submittedName>
</protein>
<keyword evidence="3" id="KW-0050">Antiport</keyword>
<keyword evidence="12" id="KW-1185">Reference proteome</keyword>
<feature type="domain" description="Na+/H+ antiporter NhaC-like C-terminal" evidence="10">
    <location>
        <begin position="24"/>
        <end position="197"/>
    </location>
</feature>
<evidence type="ECO:0000313" key="12">
    <source>
        <dbReference type="Proteomes" id="UP001500540"/>
    </source>
</evidence>
<feature type="transmembrane region" description="Helical" evidence="9">
    <location>
        <begin position="410"/>
        <end position="432"/>
    </location>
</feature>
<dbReference type="PANTHER" id="PTHR33451">
    <property type="entry name" value="MALATE-2H(+)/NA(+)-LACTATE ANTIPORTER"/>
    <property type="match status" value="1"/>
</dbReference>
<proteinExistence type="inferred from homology"/>
<organism evidence="11 12">
    <name type="scientific">Microbacterium kribbense</name>
    <dbReference type="NCBI Taxonomy" id="433645"/>
    <lineage>
        <taxon>Bacteria</taxon>
        <taxon>Bacillati</taxon>
        <taxon>Actinomycetota</taxon>
        <taxon>Actinomycetes</taxon>
        <taxon>Micrococcales</taxon>
        <taxon>Microbacteriaceae</taxon>
        <taxon>Microbacterium</taxon>
    </lineage>
</organism>
<evidence type="ECO:0000256" key="8">
    <source>
        <dbReference type="ARBA" id="ARBA00038435"/>
    </source>
</evidence>
<keyword evidence="6 9" id="KW-1133">Transmembrane helix</keyword>
<keyword evidence="4" id="KW-1003">Cell membrane</keyword>
<feature type="transmembrane region" description="Helical" evidence="9">
    <location>
        <begin position="273"/>
        <end position="294"/>
    </location>
</feature>
<evidence type="ECO:0000256" key="5">
    <source>
        <dbReference type="ARBA" id="ARBA00022692"/>
    </source>
</evidence>
<keyword evidence="7 9" id="KW-0472">Membrane</keyword>
<keyword evidence="2" id="KW-0813">Transport</keyword>
<dbReference type="InterPro" id="IPR052180">
    <property type="entry name" value="NhaC_Na-H+_Antiporter"/>
</dbReference>